<gene>
    <name evidence="1" type="ORF">AG1IA_05399</name>
</gene>
<keyword evidence="2" id="KW-1185">Reference proteome</keyword>
<dbReference type="Proteomes" id="UP000011668">
    <property type="component" value="Unassembled WGS sequence"/>
</dbReference>
<accession>L8WUX5</accession>
<dbReference type="HOGENOM" id="CLU_3015820_0_0_1"/>
<protein>
    <submittedName>
        <fullName evidence="1">Uncharacterized protein</fullName>
    </submittedName>
</protein>
<dbReference type="AlphaFoldDB" id="L8WUX5"/>
<evidence type="ECO:0000313" key="1">
    <source>
        <dbReference type="EMBL" id="ELU40573.1"/>
    </source>
</evidence>
<dbReference type="EMBL" id="AFRT01001390">
    <property type="protein sequence ID" value="ELU40573.1"/>
    <property type="molecule type" value="Genomic_DNA"/>
</dbReference>
<proteinExistence type="predicted"/>
<sequence>MESRLGEWWYLRKQSDCTEEDSKRFLRTIFGPNGVSLRVELLGAPDSLFCELGMII</sequence>
<name>L8WUX5_THACA</name>
<reference evidence="1 2" key="1">
    <citation type="journal article" date="2013" name="Nat. Commun.">
        <title>The evolution and pathogenic mechanisms of the rice sheath blight pathogen.</title>
        <authorList>
            <person name="Zheng A."/>
            <person name="Lin R."/>
            <person name="Xu L."/>
            <person name="Qin P."/>
            <person name="Tang C."/>
            <person name="Ai P."/>
            <person name="Zhang D."/>
            <person name="Liu Y."/>
            <person name="Sun Z."/>
            <person name="Feng H."/>
            <person name="Wang Y."/>
            <person name="Chen Y."/>
            <person name="Liang X."/>
            <person name="Fu R."/>
            <person name="Li Q."/>
            <person name="Zhang J."/>
            <person name="Yu X."/>
            <person name="Xie Z."/>
            <person name="Ding L."/>
            <person name="Guan P."/>
            <person name="Tang J."/>
            <person name="Liang Y."/>
            <person name="Wang S."/>
            <person name="Deng Q."/>
            <person name="Li S."/>
            <person name="Zhu J."/>
            <person name="Wang L."/>
            <person name="Liu H."/>
            <person name="Li P."/>
        </authorList>
    </citation>
    <scope>NUCLEOTIDE SEQUENCE [LARGE SCALE GENOMIC DNA]</scope>
    <source>
        <strain evidence="2">AG-1 IA</strain>
    </source>
</reference>
<comment type="caution">
    <text evidence="1">The sequence shown here is derived from an EMBL/GenBank/DDBJ whole genome shotgun (WGS) entry which is preliminary data.</text>
</comment>
<organism evidence="1 2">
    <name type="scientific">Thanatephorus cucumeris (strain AG1-IA)</name>
    <name type="common">Rice sheath blight fungus</name>
    <name type="synonym">Rhizoctonia solani</name>
    <dbReference type="NCBI Taxonomy" id="983506"/>
    <lineage>
        <taxon>Eukaryota</taxon>
        <taxon>Fungi</taxon>
        <taxon>Dikarya</taxon>
        <taxon>Basidiomycota</taxon>
        <taxon>Agaricomycotina</taxon>
        <taxon>Agaricomycetes</taxon>
        <taxon>Cantharellales</taxon>
        <taxon>Ceratobasidiaceae</taxon>
        <taxon>Rhizoctonia</taxon>
        <taxon>Rhizoctonia solani AG-1</taxon>
    </lineage>
</organism>
<evidence type="ECO:0000313" key="2">
    <source>
        <dbReference type="Proteomes" id="UP000011668"/>
    </source>
</evidence>